<geneLocation type="plasmid" evidence="2">
    <name>pC2A</name>
</geneLocation>
<feature type="region of interest" description="Disordered" evidence="1">
    <location>
        <begin position="1"/>
        <end position="26"/>
    </location>
</feature>
<name>P94913_9EURY</name>
<dbReference type="PIR" id="T45013">
    <property type="entry name" value="T45013"/>
</dbReference>
<evidence type="ECO:0000256" key="1">
    <source>
        <dbReference type="SAM" id="MobiDB-lite"/>
    </source>
</evidence>
<dbReference type="EMBL" id="U78295">
    <property type="protein sequence ID" value="AAB39747.1"/>
    <property type="molecule type" value="Genomic_DNA"/>
</dbReference>
<protein>
    <submittedName>
        <fullName evidence="2">Uncharacterized protein</fullName>
    </submittedName>
</protein>
<reference evidence="2" key="1">
    <citation type="journal article" date="1997" name="Proc. Natl. Acad. Sci. U.S.A.">
        <title>A genetic system for Archaea of the genus Methanosarcina: liposome-mediated transformation and construction of shuttle vectors.</title>
        <authorList>
            <person name="Metcalf W.W."/>
            <person name="Zhang J.K."/>
            <person name="Apolinario E."/>
            <person name="Sowers K.R."/>
            <person name="Wolfe R.S."/>
        </authorList>
    </citation>
    <scope>NUCLEOTIDE SEQUENCE</scope>
    <source>
        <strain evidence="2">C2A</strain>
        <plasmid evidence="2">pC2A</plasmid>
    </source>
</reference>
<evidence type="ECO:0000313" key="2">
    <source>
        <dbReference type="EMBL" id="AAB39747.1"/>
    </source>
</evidence>
<dbReference type="AlphaFoldDB" id="P94913"/>
<proteinExistence type="predicted"/>
<organism evidence="2">
    <name type="scientific">Methanosarcina acetivorans</name>
    <dbReference type="NCBI Taxonomy" id="2214"/>
    <lineage>
        <taxon>Archaea</taxon>
        <taxon>Methanobacteriati</taxon>
        <taxon>Methanobacteriota</taxon>
        <taxon>Stenosarchaea group</taxon>
        <taxon>Methanomicrobia</taxon>
        <taxon>Methanosarcinales</taxon>
        <taxon>Methanosarcinaceae</taxon>
        <taxon>Methanosarcina</taxon>
    </lineage>
</organism>
<feature type="compositionally biased region" description="Polar residues" evidence="1">
    <location>
        <begin position="129"/>
        <end position="140"/>
    </location>
</feature>
<accession>P94913</accession>
<feature type="region of interest" description="Disordered" evidence="1">
    <location>
        <begin position="125"/>
        <end position="152"/>
    </location>
</feature>
<sequence>MKPRLKDGGKYPPTPPNETTQDSPYADSDTVKYQCVLIHINKYQHTQLNNNTHQWRTIHMPTQEYTRTNITLPEHVRAMIKEYNKRSTWGDLNVSAVCSNAIADRIRATFPKLEKELFPEQFPELNPKMTKTSSPGQPEITQKGKSKQGDSKDRICAYCGQPFEPKSHNQKFCKDACKSANYRKNKKTQS</sequence>
<keyword evidence="2" id="KW-0614">Plasmid</keyword>